<sequence length="843" mass="92990">MGIPGIYGEIGPGDRVSLQKLAIDKFEQSGRPLRIAIDISIWQFQIQSGRGGTNPAIRTLYYRLLRLLSISVQPLFVFDGPHRPAVKRNKRVGANGGMLSNMMTKQVLKLFGFPYHTAPGEAEAECALLQREGVVDAVLSEDVDTLMFGCSWTFRNWSSEGRGNKSPTHVSVYESEATKNGVSGLDREGMILVALMSGGDYDTDGIPGCGIKVACEAARAGFGRSLCRISRSDLAALDAWRRDLMHELETNESKFFRSKHKSIKIPQDFPDKEILGLYTHPVVSTASKIARLREEISWDELVDVQSLREWVAESFGWRYKSGAKKFIRGLAPGLLILKLRLRGDRRSSGYGDLVLTAMQEMELVRAISGKRTHFDTGGIPELRIVYHPNDIVGIDLDAEEEAEPDNSADYGRDGLAPHLEDDTIEPYISDEDISGTRSASPSKRAESQYDPTQLDRMWAPRSIALVGVPLKVEDYEESQRDPKLFLKQRATERRLAKKRGDMPKGAMDKFVKVTKLVDVNTTTRSKEPRKPAPSSSQSELPPVYLAPSLTTFSDSQPESNITTGPTRKSTRLKAAPAKVAAPQNWTLTKTKGDTKSRVAVKPKTVQNPWTMAQKIQSNSNPRITKNQLQQNAKSGSGSVDSSIISLLSSPPAPVHRKHTRLPEDKPEDDFNSHQQNSSEATKHSSVGAGDANDQPSSRKKRSPNTKRVDLSKFGSSGALTPQPVNRTLEFSSAISGDRHASRGLQTLISQPDSAGIEDIVTLSSSPEQAKTPKPPQTSRHPKTTKAKADAKTRDKPNKKKLIVLRESLPGAWKEVAAEDLEGHKPRGRSWRISQVEVLDLTES</sequence>
<evidence type="ECO:0000259" key="4">
    <source>
        <dbReference type="SMART" id="SM00484"/>
    </source>
</evidence>
<protein>
    <recommendedName>
        <fullName evidence="8">XPG-I domain-containing protein</fullName>
    </recommendedName>
</protein>
<feature type="compositionally biased region" description="Low complexity" evidence="3">
    <location>
        <begin position="634"/>
        <end position="649"/>
    </location>
</feature>
<dbReference type="SMART" id="SM00484">
    <property type="entry name" value="XPGI"/>
    <property type="match status" value="1"/>
</dbReference>
<feature type="region of interest" description="Disordered" evidence="3">
    <location>
        <begin position="424"/>
        <end position="453"/>
    </location>
</feature>
<comment type="caution">
    <text evidence="6">The sequence shown here is derived from an EMBL/GenBank/DDBJ whole genome shotgun (WGS) entry which is preliminary data.</text>
</comment>
<feature type="compositionally biased region" description="Polar residues" evidence="3">
    <location>
        <begin position="548"/>
        <end position="567"/>
    </location>
</feature>
<dbReference type="Pfam" id="PF00867">
    <property type="entry name" value="XPG_I"/>
    <property type="match status" value="1"/>
</dbReference>
<proteinExistence type="predicted"/>
<evidence type="ECO:0000313" key="7">
    <source>
        <dbReference type="Proteomes" id="UP000256645"/>
    </source>
</evidence>
<keyword evidence="2" id="KW-0378">Hydrolase</keyword>
<dbReference type="CDD" id="cd09906">
    <property type="entry name" value="H3TH_YEN1"/>
    <property type="match status" value="1"/>
</dbReference>
<feature type="domain" description="XPG-I" evidence="4">
    <location>
        <begin position="109"/>
        <end position="190"/>
    </location>
</feature>
<dbReference type="OrthoDB" id="2959108at2759"/>
<dbReference type="InterPro" id="IPR037316">
    <property type="entry name" value="Yen1_H3TH"/>
</dbReference>
<dbReference type="STRING" id="1849047.A0A3D8QST7"/>
<dbReference type="Gene3D" id="3.40.50.1010">
    <property type="entry name" value="5'-nuclease"/>
    <property type="match status" value="2"/>
</dbReference>
<dbReference type="InterPro" id="IPR029060">
    <property type="entry name" value="PIN-like_dom_sf"/>
</dbReference>
<evidence type="ECO:0000313" key="6">
    <source>
        <dbReference type="EMBL" id="RDW64879.1"/>
    </source>
</evidence>
<accession>A0A3D8QST7</accession>
<reference evidence="6 7" key="1">
    <citation type="journal article" date="2018" name="IMA Fungus">
        <title>IMA Genome-F 9: Draft genome sequence of Annulohypoxylon stygium, Aspergillus mulundensis, Berkeleyomyces basicola (syn. Thielaviopsis basicola), Ceratocystis smalleyi, two Cercospora beticola strains, Coleophoma cylindrospora, Fusarium fracticaudum, Phialophora cf. hyalina, and Morchella septimelata.</title>
        <authorList>
            <person name="Wingfield B.D."/>
            <person name="Bills G.F."/>
            <person name="Dong Y."/>
            <person name="Huang W."/>
            <person name="Nel W.J."/>
            <person name="Swalarsk-Parry B.S."/>
            <person name="Vaghefi N."/>
            <person name="Wilken P.M."/>
            <person name="An Z."/>
            <person name="de Beer Z.W."/>
            <person name="De Vos L."/>
            <person name="Chen L."/>
            <person name="Duong T.A."/>
            <person name="Gao Y."/>
            <person name="Hammerbacher A."/>
            <person name="Kikkert J.R."/>
            <person name="Li Y."/>
            <person name="Li H."/>
            <person name="Li K."/>
            <person name="Li Q."/>
            <person name="Liu X."/>
            <person name="Ma X."/>
            <person name="Naidoo K."/>
            <person name="Pethybridge S.J."/>
            <person name="Sun J."/>
            <person name="Steenkamp E.T."/>
            <person name="van der Nest M.A."/>
            <person name="van Wyk S."/>
            <person name="Wingfield M.J."/>
            <person name="Xiong C."/>
            <person name="Yue Q."/>
            <person name="Zhang X."/>
        </authorList>
    </citation>
    <scope>NUCLEOTIDE SEQUENCE [LARGE SCALE GENOMIC DNA]</scope>
    <source>
        <strain evidence="6 7">BP6252</strain>
    </source>
</reference>
<dbReference type="InterPro" id="IPR036279">
    <property type="entry name" value="5-3_exonuclease_C_sf"/>
</dbReference>
<evidence type="ECO:0000256" key="1">
    <source>
        <dbReference type="ARBA" id="ARBA00022722"/>
    </source>
</evidence>
<feature type="compositionally biased region" description="Polar residues" evidence="3">
    <location>
        <begin position="604"/>
        <end position="633"/>
    </location>
</feature>
<dbReference type="Gene3D" id="1.10.150.20">
    <property type="entry name" value="5' to 3' exonuclease, C-terminal subdomain"/>
    <property type="match status" value="1"/>
</dbReference>
<feature type="compositionally biased region" description="Basic and acidic residues" evidence="3">
    <location>
        <begin position="786"/>
        <end position="795"/>
    </location>
</feature>
<dbReference type="InterPro" id="IPR041177">
    <property type="entry name" value="GEN1_C"/>
</dbReference>
<dbReference type="SMART" id="SM00485">
    <property type="entry name" value="XPGN"/>
    <property type="match status" value="1"/>
</dbReference>
<evidence type="ECO:0000256" key="3">
    <source>
        <dbReference type="SAM" id="MobiDB-lite"/>
    </source>
</evidence>
<dbReference type="FunFam" id="3.40.50.1010:FF:000051">
    <property type="entry name" value="Rad2-like endonuclease, putative (AFU_orthologue AFUA_3G13260)"/>
    <property type="match status" value="1"/>
</dbReference>
<dbReference type="InterPro" id="IPR006085">
    <property type="entry name" value="XPG_DNA_repair_N"/>
</dbReference>
<name>A0A3D8QST7_9HELO</name>
<dbReference type="SUPFAM" id="SSF47807">
    <property type="entry name" value="5' to 3' exonuclease, C-terminal subdomain"/>
    <property type="match status" value="1"/>
</dbReference>
<dbReference type="InterPro" id="IPR006086">
    <property type="entry name" value="XPG-I_dom"/>
</dbReference>
<feature type="compositionally biased region" description="Polar residues" evidence="3">
    <location>
        <begin position="713"/>
        <end position="734"/>
    </location>
</feature>
<dbReference type="Proteomes" id="UP000256645">
    <property type="component" value="Unassembled WGS sequence"/>
</dbReference>
<organism evidence="6 7">
    <name type="scientific">Coleophoma cylindrospora</name>
    <dbReference type="NCBI Taxonomy" id="1849047"/>
    <lineage>
        <taxon>Eukaryota</taxon>
        <taxon>Fungi</taxon>
        <taxon>Dikarya</taxon>
        <taxon>Ascomycota</taxon>
        <taxon>Pezizomycotina</taxon>
        <taxon>Leotiomycetes</taxon>
        <taxon>Helotiales</taxon>
        <taxon>Dermateaceae</taxon>
        <taxon>Coleophoma</taxon>
    </lineage>
</organism>
<dbReference type="EMBL" id="PDLM01000012">
    <property type="protein sequence ID" value="RDW64879.1"/>
    <property type="molecule type" value="Genomic_DNA"/>
</dbReference>
<feature type="compositionally biased region" description="Basic and acidic residues" evidence="3">
    <location>
        <begin position="660"/>
        <end position="671"/>
    </location>
</feature>
<feature type="compositionally biased region" description="Acidic residues" evidence="3">
    <location>
        <begin position="424"/>
        <end position="433"/>
    </location>
</feature>
<dbReference type="FunFam" id="3.40.50.1010:FF:000037">
    <property type="entry name" value="Rad2-like endonuclease, putative (AFU_orthologue AFUA_3G13260)"/>
    <property type="match status" value="1"/>
</dbReference>
<dbReference type="Pfam" id="PF18380">
    <property type="entry name" value="GEN1_C"/>
    <property type="match status" value="1"/>
</dbReference>
<feature type="domain" description="XPG N-terminal" evidence="5">
    <location>
        <begin position="1"/>
        <end position="94"/>
    </location>
</feature>
<dbReference type="PRINTS" id="PR00853">
    <property type="entry name" value="XPGRADSUPER"/>
</dbReference>
<dbReference type="GO" id="GO:0017108">
    <property type="term" value="F:5'-flap endonuclease activity"/>
    <property type="evidence" value="ECO:0007669"/>
    <property type="project" value="TreeGrafter"/>
</dbReference>
<dbReference type="PANTHER" id="PTHR11081:SF75">
    <property type="entry name" value="ENDONUCLEASE, PUTATIVE (AFU_ORTHOLOGUE AFUA_3G13260)-RELATED"/>
    <property type="match status" value="1"/>
</dbReference>
<keyword evidence="7" id="KW-1185">Reference proteome</keyword>
<evidence type="ECO:0000256" key="2">
    <source>
        <dbReference type="ARBA" id="ARBA00022801"/>
    </source>
</evidence>
<keyword evidence="1" id="KW-0540">Nuclease</keyword>
<feature type="region of interest" description="Disordered" evidence="3">
    <location>
        <begin position="519"/>
        <end position="799"/>
    </location>
</feature>
<dbReference type="AlphaFoldDB" id="A0A3D8QST7"/>
<dbReference type="PANTHER" id="PTHR11081">
    <property type="entry name" value="FLAP ENDONUCLEASE FAMILY MEMBER"/>
    <property type="match status" value="1"/>
</dbReference>
<dbReference type="CDD" id="cd09870">
    <property type="entry name" value="PIN_YEN1"/>
    <property type="match status" value="1"/>
</dbReference>
<dbReference type="GO" id="GO:0006281">
    <property type="term" value="P:DNA repair"/>
    <property type="evidence" value="ECO:0007669"/>
    <property type="project" value="UniProtKB-ARBA"/>
</dbReference>
<gene>
    <name evidence="6" type="ORF">BP6252_10530</name>
</gene>
<evidence type="ECO:0000259" key="5">
    <source>
        <dbReference type="SMART" id="SM00485"/>
    </source>
</evidence>
<evidence type="ECO:0008006" key="8">
    <source>
        <dbReference type="Google" id="ProtNLM"/>
    </source>
</evidence>
<dbReference type="GO" id="GO:0008821">
    <property type="term" value="F:crossover junction DNA endonuclease activity"/>
    <property type="evidence" value="ECO:0007669"/>
    <property type="project" value="InterPro"/>
</dbReference>
<dbReference type="SUPFAM" id="SSF88723">
    <property type="entry name" value="PIN domain-like"/>
    <property type="match status" value="1"/>
</dbReference>
<dbReference type="Pfam" id="PF00752">
    <property type="entry name" value="XPG_N"/>
    <property type="match status" value="1"/>
</dbReference>
<dbReference type="InterPro" id="IPR006084">
    <property type="entry name" value="XPG/Rad2"/>
</dbReference>
<feature type="compositionally biased region" description="Polar residues" evidence="3">
    <location>
        <begin position="743"/>
        <end position="752"/>
    </location>
</feature>